<keyword evidence="3" id="KW-1185">Reference proteome</keyword>
<sequence length="137" mass="15422">MVGLRAISFPKVTELAPGGPSSSTLNTRNPLLPTIDAGWLNNSNRLKTIIGFIDVPNLCRGHTPFRKLPQGIKDARTVKYRRWGIIIIRVTNGSQLQTHLKVKFKSQDQENNRKNPSQQVKNGNLNFKSRVKHKKIG</sequence>
<evidence type="ECO:0000256" key="1">
    <source>
        <dbReference type="SAM" id="MobiDB-lite"/>
    </source>
</evidence>
<organism evidence="2 3">
    <name type="scientific">Austropuccinia psidii MF-1</name>
    <dbReference type="NCBI Taxonomy" id="1389203"/>
    <lineage>
        <taxon>Eukaryota</taxon>
        <taxon>Fungi</taxon>
        <taxon>Dikarya</taxon>
        <taxon>Basidiomycota</taxon>
        <taxon>Pucciniomycotina</taxon>
        <taxon>Pucciniomycetes</taxon>
        <taxon>Pucciniales</taxon>
        <taxon>Sphaerophragmiaceae</taxon>
        <taxon>Austropuccinia</taxon>
    </lineage>
</organism>
<dbReference type="Proteomes" id="UP000765509">
    <property type="component" value="Unassembled WGS sequence"/>
</dbReference>
<dbReference type="AlphaFoldDB" id="A0A9Q3PUP1"/>
<name>A0A9Q3PUP1_9BASI</name>
<protein>
    <submittedName>
        <fullName evidence="2">Uncharacterized protein</fullName>
    </submittedName>
</protein>
<evidence type="ECO:0000313" key="3">
    <source>
        <dbReference type="Proteomes" id="UP000765509"/>
    </source>
</evidence>
<gene>
    <name evidence="2" type="ORF">O181_113590</name>
</gene>
<comment type="caution">
    <text evidence="2">The sequence shown here is derived from an EMBL/GenBank/DDBJ whole genome shotgun (WGS) entry which is preliminary data.</text>
</comment>
<dbReference type="EMBL" id="AVOT02093001">
    <property type="protein sequence ID" value="MBW0573875.1"/>
    <property type="molecule type" value="Genomic_DNA"/>
</dbReference>
<feature type="compositionally biased region" description="Polar residues" evidence="1">
    <location>
        <begin position="114"/>
        <end position="127"/>
    </location>
</feature>
<reference evidence="2" key="1">
    <citation type="submission" date="2021-03" db="EMBL/GenBank/DDBJ databases">
        <title>Draft genome sequence of rust myrtle Austropuccinia psidii MF-1, a brazilian biotype.</title>
        <authorList>
            <person name="Quecine M.C."/>
            <person name="Pachon D.M.R."/>
            <person name="Bonatelli M.L."/>
            <person name="Correr F.H."/>
            <person name="Franceschini L.M."/>
            <person name="Leite T.F."/>
            <person name="Margarido G.R.A."/>
            <person name="Almeida C.A."/>
            <person name="Ferrarezi J.A."/>
            <person name="Labate C.A."/>
        </authorList>
    </citation>
    <scope>NUCLEOTIDE SEQUENCE</scope>
    <source>
        <strain evidence="2">MF-1</strain>
    </source>
</reference>
<proteinExistence type="predicted"/>
<accession>A0A9Q3PUP1</accession>
<evidence type="ECO:0000313" key="2">
    <source>
        <dbReference type="EMBL" id="MBW0573875.1"/>
    </source>
</evidence>
<feature type="region of interest" description="Disordered" evidence="1">
    <location>
        <begin position="104"/>
        <end position="137"/>
    </location>
</feature>